<evidence type="ECO:0000313" key="1">
    <source>
        <dbReference type="EMBL" id="NGM49735.1"/>
    </source>
</evidence>
<name>A0A6G4QWW7_9CAUL</name>
<sequence>MDFSDERWVGLMGGYRVVYDPRPALRAIDEGRDVEAAWSELWEELHHQGDVDLASYAVAPHLARLAATGKAGGWNAYGLAATIQQSRRHERNPAIPDWLELHYTRAWTALFASALDALRTADDPDVVGSLLAVVAIHRGMPILGDMALEFSEAERLEILIEAGWEAAPG</sequence>
<dbReference type="EMBL" id="JAAKGT010000003">
    <property type="protein sequence ID" value="NGM49735.1"/>
    <property type="molecule type" value="Genomic_DNA"/>
</dbReference>
<gene>
    <name evidence="1" type="ORF">G5B46_08980</name>
</gene>
<comment type="caution">
    <text evidence="1">The sequence shown here is derived from an EMBL/GenBank/DDBJ whole genome shotgun (WGS) entry which is preliminary data.</text>
</comment>
<proteinExistence type="predicted"/>
<reference evidence="1" key="1">
    <citation type="submission" date="2020-02" db="EMBL/GenBank/DDBJ databases">
        <authorList>
            <person name="Gao J."/>
            <person name="Sun J."/>
        </authorList>
    </citation>
    <scope>NUCLEOTIDE SEQUENCE</scope>
    <source>
        <strain evidence="1">602-2</strain>
    </source>
</reference>
<dbReference type="AlphaFoldDB" id="A0A6G4QWW7"/>
<protein>
    <submittedName>
        <fullName evidence="1">Uncharacterized protein</fullName>
    </submittedName>
</protein>
<dbReference type="RefSeq" id="WP_165257935.1">
    <property type="nucleotide sequence ID" value="NZ_JAAKGT010000003.1"/>
</dbReference>
<accession>A0A6G4QWW7</accession>
<organism evidence="1">
    <name type="scientific">Caulobacter sp. 602-2</name>
    <dbReference type="NCBI Taxonomy" id="2710887"/>
    <lineage>
        <taxon>Bacteria</taxon>
        <taxon>Pseudomonadati</taxon>
        <taxon>Pseudomonadota</taxon>
        <taxon>Alphaproteobacteria</taxon>
        <taxon>Caulobacterales</taxon>
        <taxon>Caulobacteraceae</taxon>
        <taxon>Caulobacter</taxon>
    </lineage>
</organism>